<keyword evidence="8" id="KW-0539">Nucleus</keyword>
<name>A0A8C7KHQ0_ONCKI</name>
<organism evidence="12 13">
    <name type="scientific">Oncorhynchus kisutch</name>
    <name type="common">Coho salmon</name>
    <name type="synonym">Salmo kisutch</name>
    <dbReference type="NCBI Taxonomy" id="8019"/>
    <lineage>
        <taxon>Eukaryota</taxon>
        <taxon>Metazoa</taxon>
        <taxon>Chordata</taxon>
        <taxon>Craniata</taxon>
        <taxon>Vertebrata</taxon>
        <taxon>Euteleostomi</taxon>
        <taxon>Actinopterygii</taxon>
        <taxon>Neopterygii</taxon>
        <taxon>Teleostei</taxon>
        <taxon>Protacanthopterygii</taxon>
        <taxon>Salmoniformes</taxon>
        <taxon>Salmonidae</taxon>
        <taxon>Salmoninae</taxon>
        <taxon>Oncorhynchus</taxon>
    </lineage>
</organism>
<dbReference type="Pfam" id="PF00096">
    <property type="entry name" value="zf-C2H2"/>
    <property type="match status" value="1"/>
</dbReference>
<dbReference type="GO" id="GO:0008270">
    <property type="term" value="F:zinc ion binding"/>
    <property type="evidence" value="ECO:0007669"/>
    <property type="project" value="UniProtKB-KW"/>
</dbReference>
<protein>
    <recommendedName>
        <fullName evidence="11">C2H2-type domain-containing protein</fullName>
    </recommendedName>
</protein>
<dbReference type="InterPro" id="IPR013087">
    <property type="entry name" value="Znf_C2H2_type"/>
</dbReference>
<dbReference type="FunFam" id="3.30.160.60:FF:001485">
    <property type="entry name" value="Krueppel-related zinc finger protein"/>
    <property type="match status" value="1"/>
</dbReference>
<keyword evidence="2" id="KW-0677">Repeat</keyword>
<keyword evidence="13" id="KW-1185">Reference proteome</keyword>
<keyword evidence="3 9" id="KW-0863">Zinc-finger</keyword>
<evidence type="ECO:0000256" key="10">
    <source>
        <dbReference type="SAM" id="MobiDB-lite"/>
    </source>
</evidence>
<dbReference type="GeneTree" id="ENSGT00970000196897"/>
<sequence>MTSSSPSGKPDPETPKPARQHHCSHCEKSFRWLGNLKRHERRHTGEKPYHRFQCEKRFSRSGDLKAHE</sequence>
<keyword evidence="7" id="KW-0804">Transcription</keyword>
<dbReference type="GO" id="GO:0003677">
    <property type="term" value="F:DNA binding"/>
    <property type="evidence" value="ECO:0007669"/>
    <property type="project" value="UniProtKB-KW"/>
</dbReference>
<feature type="region of interest" description="Disordered" evidence="10">
    <location>
        <begin position="1"/>
        <end position="23"/>
    </location>
</feature>
<dbReference type="PANTHER" id="PTHR16515">
    <property type="entry name" value="PR DOMAIN ZINC FINGER PROTEIN"/>
    <property type="match status" value="1"/>
</dbReference>
<evidence type="ECO:0000256" key="1">
    <source>
        <dbReference type="ARBA" id="ARBA00022723"/>
    </source>
</evidence>
<evidence type="ECO:0000256" key="9">
    <source>
        <dbReference type="PROSITE-ProRule" id="PRU00042"/>
    </source>
</evidence>
<evidence type="ECO:0000256" key="6">
    <source>
        <dbReference type="ARBA" id="ARBA00023125"/>
    </source>
</evidence>
<dbReference type="PROSITE" id="PS00028">
    <property type="entry name" value="ZINC_FINGER_C2H2_1"/>
    <property type="match status" value="1"/>
</dbReference>
<keyword evidence="1" id="KW-0479">Metal-binding</keyword>
<evidence type="ECO:0000313" key="13">
    <source>
        <dbReference type="Proteomes" id="UP000694557"/>
    </source>
</evidence>
<dbReference type="GO" id="GO:0005634">
    <property type="term" value="C:nucleus"/>
    <property type="evidence" value="ECO:0007669"/>
    <property type="project" value="TreeGrafter"/>
</dbReference>
<dbReference type="Proteomes" id="UP000694557">
    <property type="component" value="Unassembled WGS sequence"/>
</dbReference>
<reference evidence="12" key="2">
    <citation type="submission" date="2025-09" db="UniProtKB">
        <authorList>
            <consortium name="Ensembl"/>
        </authorList>
    </citation>
    <scope>IDENTIFICATION</scope>
</reference>
<keyword evidence="6" id="KW-0238">DNA-binding</keyword>
<dbReference type="FunFam" id="3.30.160.60:FF:000100">
    <property type="entry name" value="Zinc finger 45-like"/>
    <property type="match status" value="1"/>
</dbReference>
<feature type="domain" description="C2H2-type" evidence="11">
    <location>
        <begin position="21"/>
        <end position="48"/>
    </location>
</feature>
<evidence type="ECO:0000256" key="8">
    <source>
        <dbReference type="ARBA" id="ARBA00023242"/>
    </source>
</evidence>
<dbReference type="Gene3D" id="3.30.160.60">
    <property type="entry name" value="Classic Zinc Finger"/>
    <property type="match status" value="2"/>
</dbReference>
<keyword evidence="5" id="KW-0805">Transcription regulation</keyword>
<evidence type="ECO:0000256" key="3">
    <source>
        <dbReference type="ARBA" id="ARBA00022771"/>
    </source>
</evidence>
<dbReference type="InterPro" id="IPR036236">
    <property type="entry name" value="Znf_C2H2_sf"/>
</dbReference>
<dbReference type="GO" id="GO:0010468">
    <property type="term" value="P:regulation of gene expression"/>
    <property type="evidence" value="ECO:0007669"/>
    <property type="project" value="TreeGrafter"/>
</dbReference>
<evidence type="ECO:0000259" key="11">
    <source>
        <dbReference type="PROSITE" id="PS50157"/>
    </source>
</evidence>
<dbReference type="AlphaFoldDB" id="A0A8C7KHQ0"/>
<evidence type="ECO:0000256" key="2">
    <source>
        <dbReference type="ARBA" id="ARBA00022737"/>
    </source>
</evidence>
<reference evidence="12" key="1">
    <citation type="submission" date="2025-08" db="UniProtKB">
        <authorList>
            <consortium name="Ensembl"/>
        </authorList>
    </citation>
    <scope>IDENTIFICATION</scope>
</reference>
<dbReference type="Ensembl" id="ENSOKIT00005107387.1">
    <property type="protein sequence ID" value="ENSOKIP00005100198.1"/>
    <property type="gene ID" value="ENSOKIG00005044140.1"/>
</dbReference>
<evidence type="ECO:0000256" key="7">
    <source>
        <dbReference type="ARBA" id="ARBA00023163"/>
    </source>
</evidence>
<dbReference type="PROSITE" id="PS50157">
    <property type="entry name" value="ZINC_FINGER_C2H2_2"/>
    <property type="match status" value="1"/>
</dbReference>
<evidence type="ECO:0000256" key="4">
    <source>
        <dbReference type="ARBA" id="ARBA00022833"/>
    </source>
</evidence>
<dbReference type="InterPro" id="IPR050331">
    <property type="entry name" value="Zinc_finger"/>
</dbReference>
<evidence type="ECO:0000313" key="12">
    <source>
        <dbReference type="Ensembl" id="ENSOKIP00005100198.1"/>
    </source>
</evidence>
<dbReference type="PANTHER" id="PTHR16515:SF58">
    <property type="entry name" value="ZINC FINGER PROTEIN 22"/>
    <property type="match status" value="1"/>
</dbReference>
<dbReference type="SUPFAM" id="SSF57667">
    <property type="entry name" value="beta-beta-alpha zinc fingers"/>
    <property type="match status" value="1"/>
</dbReference>
<accession>A0A8C7KHQ0</accession>
<keyword evidence="4" id="KW-0862">Zinc</keyword>
<evidence type="ECO:0000256" key="5">
    <source>
        <dbReference type="ARBA" id="ARBA00023015"/>
    </source>
</evidence>
<proteinExistence type="predicted"/>